<feature type="domain" description="Aldehyde dehydrogenase" evidence="5">
    <location>
        <begin position="27"/>
        <end position="486"/>
    </location>
</feature>
<dbReference type="CDD" id="cd07103">
    <property type="entry name" value="ALDH_F5_SSADH_GabD"/>
    <property type="match status" value="1"/>
</dbReference>
<dbReference type="FunFam" id="3.40.605.10:FF:000007">
    <property type="entry name" value="NAD/NADP-dependent betaine aldehyde dehydrogenase"/>
    <property type="match status" value="1"/>
</dbReference>
<name>A0A7H0SMT2_9CORY</name>
<dbReference type="PROSITE" id="PS00687">
    <property type="entry name" value="ALDEHYDE_DEHYDR_GLU"/>
    <property type="match status" value="1"/>
</dbReference>
<dbReference type="AlphaFoldDB" id="A0A7H0SMT2"/>
<feature type="active site" evidence="3">
    <location>
        <position position="261"/>
    </location>
</feature>
<dbReference type="InterPro" id="IPR015590">
    <property type="entry name" value="Aldehyde_DH_dom"/>
</dbReference>
<organism evidence="6 7">
    <name type="scientific">Corynebacterium poyangense</name>
    <dbReference type="NCBI Taxonomy" id="2684405"/>
    <lineage>
        <taxon>Bacteria</taxon>
        <taxon>Bacillati</taxon>
        <taxon>Actinomycetota</taxon>
        <taxon>Actinomycetes</taxon>
        <taxon>Mycobacteriales</taxon>
        <taxon>Corynebacteriaceae</taxon>
        <taxon>Corynebacterium</taxon>
    </lineage>
</organism>
<dbReference type="RefSeq" id="WP_187975315.1">
    <property type="nucleotide sequence ID" value="NZ_CP046884.1"/>
</dbReference>
<reference evidence="6 7" key="1">
    <citation type="submission" date="2019-12" db="EMBL/GenBank/DDBJ databases">
        <title>Corynebacterium sp. nov., isolated from feces of the Anser Albifrons in China.</title>
        <authorList>
            <person name="Liu Q."/>
        </authorList>
    </citation>
    <scope>NUCLEOTIDE SEQUENCE [LARGE SCALE GENOMIC DNA]</scope>
    <source>
        <strain evidence="6 7">4H37-19</strain>
    </source>
</reference>
<dbReference type="InterPro" id="IPR016161">
    <property type="entry name" value="Ald_DH/histidinol_DH"/>
</dbReference>
<comment type="similarity">
    <text evidence="1 4">Belongs to the aldehyde dehydrogenase family.</text>
</comment>
<evidence type="ECO:0000313" key="7">
    <source>
        <dbReference type="Proteomes" id="UP000516320"/>
    </source>
</evidence>
<dbReference type="PANTHER" id="PTHR43353">
    <property type="entry name" value="SUCCINATE-SEMIALDEHYDE DEHYDROGENASE, MITOCHONDRIAL"/>
    <property type="match status" value="1"/>
</dbReference>
<dbReference type="SUPFAM" id="SSF53720">
    <property type="entry name" value="ALDH-like"/>
    <property type="match status" value="1"/>
</dbReference>
<evidence type="ECO:0000256" key="1">
    <source>
        <dbReference type="ARBA" id="ARBA00009986"/>
    </source>
</evidence>
<dbReference type="InterPro" id="IPR029510">
    <property type="entry name" value="Ald_DH_CS_GLU"/>
</dbReference>
<evidence type="ECO:0000256" key="3">
    <source>
        <dbReference type="PROSITE-ProRule" id="PRU10007"/>
    </source>
</evidence>
<dbReference type="Gene3D" id="3.40.605.10">
    <property type="entry name" value="Aldehyde Dehydrogenase, Chain A, domain 1"/>
    <property type="match status" value="1"/>
</dbReference>
<dbReference type="EMBL" id="CP046884">
    <property type="protein sequence ID" value="QNQ89857.1"/>
    <property type="molecule type" value="Genomic_DNA"/>
</dbReference>
<dbReference type="GO" id="GO:0009450">
    <property type="term" value="P:gamma-aminobutyric acid catabolic process"/>
    <property type="evidence" value="ECO:0007669"/>
    <property type="project" value="TreeGrafter"/>
</dbReference>
<evidence type="ECO:0000313" key="6">
    <source>
        <dbReference type="EMBL" id="QNQ89857.1"/>
    </source>
</evidence>
<dbReference type="PANTHER" id="PTHR43353:SF5">
    <property type="entry name" value="SUCCINATE-SEMIALDEHYDE DEHYDROGENASE, MITOCHONDRIAL"/>
    <property type="match status" value="1"/>
</dbReference>
<proteinExistence type="inferred from homology"/>
<dbReference type="KEGG" id="cpoy:GP475_03745"/>
<sequence length="490" mass="51744">MTTTSPQLTELIDSLPTGLFIDGQFHDAEGGKTLDVINPSDGSVLAKIAAGSAADARRGLDSIVKAQKKWAKTPARERSEILRKAFEILVERSEALALIMSAELGRALPDSRGEAAYGAEFFRWFAEEAVRISGDYRHSPSGNARMIVHHQPVGPVVAITPWNFPLAMGARKIAPAIAAGCTIIVKPASKTPLTMLYLAQVLKEAGLPDGVLAVVPTASARDFSALLDDPRVRKLTFTGSTEVGQMLAAQAAQHSLNVSLELGGNAPYVVMADADLDVAADAVVAAKMRGAGQVCIAPNRFLVEENVKDEFLAKVEERLQKFVVGPGTDPKSTYGPLSGDDQVETVRELVDDAVVLGATKSMGQLPDGLPAQGSYYPITILSDIPAEAKIHSTEIFGPVIAVSTFSTVKEALEIANDTPFGLAAYVFSENLSTALELAEGIEAGMVAVNKGALSDPAAPFGGVKESGNGREGGFEGIEEYLETKFISLPL</sequence>
<dbReference type="InterPro" id="IPR016162">
    <property type="entry name" value="Ald_DH_N"/>
</dbReference>
<evidence type="ECO:0000256" key="4">
    <source>
        <dbReference type="RuleBase" id="RU003345"/>
    </source>
</evidence>
<dbReference type="GO" id="GO:0004777">
    <property type="term" value="F:succinate-semialdehyde dehydrogenase (NAD+) activity"/>
    <property type="evidence" value="ECO:0007669"/>
    <property type="project" value="TreeGrafter"/>
</dbReference>
<dbReference type="InterPro" id="IPR016163">
    <property type="entry name" value="Ald_DH_C"/>
</dbReference>
<dbReference type="Gene3D" id="3.40.309.10">
    <property type="entry name" value="Aldehyde Dehydrogenase, Chain A, domain 2"/>
    <property type="match status" value="1"/>
</dbReference>
<evidence type="ECO:0000259" key="5">
    <source>
        <dbReference type="Pfam" id="PF00171"/>
    </source>
</evidence>
<dbReference type="Proteomes" id="UP000516320">
    <property type="component" value="Chromosome"/>
</dbReference>
<evidence type="ECO:0000256" key="2">
    <source>
        <dbReference type="ARBA" id="ARBA00023002"/>
    </source>
</evidence>
<keyword evidence="7" id="KW-1185">Reference proteome</keyword>
<dbReference type="Pfam" id="PF00171">
    <property type="entry name" value="Aldedh"/>
    <property type="match status" value="1"/>
</dbReference>
<dbReference type="InterPro" id="IPR050740">
    <property type="entry name" value="Aldehyde_DH_Superfamily"/>
</dbReference>
<accession>A0A7H0SMT2</accession>
<keyword evidence="2 4" id="KW-0560">Oxidoreductase</keyword>
<gene>
    <name evidence="6" type="ORF">GP475_03745</name>
</gene>
<protein>
    <submittedName>
        <fullName evidence="6">Aldehyde dehydrogenase family protein</fullName>
    </submittedName>
</protein>